<evidence type="ECO:0000313" key="1">
    <source>
        <dbReference type="EMBL" id="EJT76031.1"/>
    </source>
</evidence>
<protein>
    <submittedName>
        <fullName evidence="1 2">Uncharacterized protein</fullName>
    </submittedName>
</protein>
<dbReference type="RefSeq" id="XP_009222031.1">
    <property type="nucleotide sequence ID" value="XM_009223767.1"/>
</dbReference>
<gene>
    <name evidence="2" type="primary">20346413</name>
    <name evidence="1" type="ORF">GGTG_05955</name>
</gene>
<sequence length="73" mass="8063">MLHELSAAPSPDLDPTLHVGVEYRVEYRVGVQRYRAYPRRARLAPILAIVLGKCPVSAARGLEPGPQQIAICR</sequence>
<proteinExistence type="predicted"/>
<dbReference type="HOGENOM" id="CLU_2704938_0_0_1"/>
<accession>J3NXE9</accession>
<dbReference type="EnsemblFungi" id="EJT76031">
    <property type="protein sequence ID" value="EJT76031"/>
    <property type="gene ID" value="GGTG_05955"/>
</dbReference>
<reference evidence="2" key="4">
    <citation type="journal article" date="2015" name="G3 (Bethesda)">
        <title>Genome sequences of three phytopathogenic species of the Magnaporthaceae family of fungi.</title>
        <authorList>
            <person name="Okagaki L.H."/>
            <person name="Nunes C.C."/>
            <person name="Sailsbery J."/>
            <person name="Clay B."/>
            <person name="Brown D."/>
            <person name="John T."/>
            <person name="Oh Y."/>
            <person name="Young N."/>
            <person name="Fitzgerald M."/>
            <person name="Haas B.J."/>
            <person name="Zeng Q."/>
            <person name="Young S."/>
            <person name="Adiconis X."/>
            <person name="Fan L."/>
            <person name="Levin J.Z."/>
            <person name="Mitchell T.K."/>
            <person name="Okubara P.A."/>
            <person name="Farman M.L."/>
            <person name="Kohn L.M."/>
            <person name="Birren B."/>
            <person name="Ma L.-J."/>
            <person name="Dean R.A."/>
        </authorList>
    </citation>
    <scope>NUCLEOTIDE SEQUENCE</scope>
    <source>
        <strain evidence="2">R3-111a-1</strain>
    </source>
</reference>
<dbReference type="EMBL" id="GL385397">
    <property type="protein sequence ID" value="EJT76031.1"/>
    <property type="molecule type" value="Genomic_DNA"/>
</dbReference>
<dbReference type="VEuPathDB" id="FungiDB:GGTG_05955"/>
<reference evidence="2" key="5">
    <citation type="submission" date="2018-04" db="UniProtKB">
        <authorList>
            <consortium name="EnsemblFungi"/>
        </authorList>
    </citation>
    <scope>IDENTIFICATION</scope>
    <source>
        <strain evidence="2">R3-111a-1</strain>
    </source>
</reference>
<reference evidence="1" key="3">
    <citation type="submission" date="2010-09" db="EMBL/GenBank/DDBJ databases">
        <title>Annotation of Gaeumannomyces graminis var. tritici R3-111a-1.</title>
        <authorList>
            <consortium name="The Broad Institute Genome Sequencing Platform"/>
            <person name="Ma L.-J."/>
            <person name="Dead R."/>
            <person name="Young S.K."/>
            <person name="Zeng Q."/>
            <person name="Gargeya S."/>
            <person name="Fitzgerald M."/>
            <person name="Haas B."/>
            <person name="Abouelleil A."/>
            <person name="Alvarado L."/>
            <person name="Arachchi H.M."/>
            <person name="Berlin A."/>
            <person name="Brown A."/>
            <person name="Chapman S.B."/>
            <person name="Chen Z."/>
            <person name="Dunbar C."/>
            <person name="Freedman E."/>
            <person name="Gearin G."/>
            <person name="Gellesch M."/>
            <person name="Goldberg J."/>
            <person name="Griggs A."/>
            <person name="Gujja S."/>
            <person name="Heiman D."/>
            <person name="Howarth C."/>
            <person name="Larson L."/>
            <person name="Lui A."/>
            <person name="MacDonald P.J.P."/>
            <person name="Mehta T."/>
            <person name="Montmayeur A."/>
            <person name="Murphy C."/>
            <person name="Neiman D."/>
            <person name="Pearson M."/>
            <person name="Priest M."/>
            <person name="Roberts A."/>
            <person name="Saif S."/>
            <person name="Shea T."/>
            <person name="Shenoy N."/>
            <person name="Sisk P."/>
            <person name="Stolte C."/>
            <person name="Sykes S."/>
            <person name="Yandava C."/>
            <person name="Wortman J."/>
            <person name="Nusbaum C."/>
            <person name="Birren B."/>
        </authorList>
    </citation>
    <scope>NUCLEOTIDE SEQUENCE</scope>
    <source>
        <strain evidence="1">R3-111a-1</strain>
    </source>
</reference>
<organism evidence="1">
    <name type="scientific">Gaeumannomyces tritici (strain R3-111a-1)</name>
    <name type="common">Wheat and barley take-all root rot fungus</name>
    <name type="synonym">Gaeumannomyces graminis var. tritici</name>
    <dbReference type="NCBI Taxonomy" id="644352"/>
    <lineage>
        <taxon>Eukaryota</taxon>
        <taxon>Fungi</taxon>
        <taxon>Dikarya</taxon>
        <taxon>Ascomycota</taxon>
        <taxon>Pezizomycotina</taxon>
        <taxon>Sordariomycetes</taxon>
        <taxon>Sordariomycetidae</taxon>
        <taxon>Magnaporthales</taxon>
        <taxon>Magnaporthaceae</taxon>
        <taxon>Gaeumannomyces</taxon>
    </lineage>
</organism>
<dbReference type="AlphaFoldDB" id="J3NXE9"/>
<name>J3NXE9_GAET3</name>
<dbReference type="Proteomes" id="UP000006039">
    <property type="component" value="Unassembled WGS sequence"/>
</dbReference>
<dbReference type="GeneID" id="20346413"/>
<evidence type="ECO:0000313" key="2">
    <source>
        <dbReference type="EnsemblFungi" id="EJT76031"/>
    </source>
</evidence>
<evidence type="ECO:0000313" key="3">
    <source>
        <dbReference type="Proteomes" id="UP000006039"/>
    </source>
</evidence>
<reference evidence="1" key="2">
    <citation type="submission" date="2010-07" db="EMBL/GenBank/DDBJ databases">
        <authorList>
            <consortium name="The Broad Institute Genome Sequencing Platform"/>
            <consortium name="Broad Institute Genome Sequencing Center for Infectious Disease"/>
            <person name="Ma L.-J."/>
            <person name="Dead R."/>
            <person name="Young S."/>
            <person name="Zeng Q."/>
            <person name="Koehrsen M."/>
            <person name="Alvarado L."/>
            <person name="Berlin A."/>
            <person name="Chapman S.B."/>
            <person name="Chen Z."/>
            <person name="Freedman E."/>
            <person name="Gellesch M."/>
            <person name="Goldberg J."/>
            <person name="Griggs A."/>
            <person name="Gujja S."/>
            <person name="Heilman E.R."/>
            <person name="Heiman D."/>
            <person name="Hepburn T."/>
            <person name="Howarth C."/>
            <person name="Jen D."/>
            <person name="Larson L."/>
            <person name="Mehta T."/>
            <person name="Neiman D."/>
            <person name="Pearson M."/>
            <person name="Roberts A."/>
            <person name="Saif S."/>
            <person name="Shea T."/>
            <person name="Shenoy N."/>
            <person name="Sisk P."/>
            <person name="Stolte C."/>
            <person name="Sykes S."/>
            <person name="Walk T."/>
            <person name="White J."/>
            <person name="Yandava C."/>
            <person name="Haas B."/>
            <person name="Nusbaum C."/>
            <person name="Birren B."/>
        </authorList>
    </citation>
    <scope>NUCLEOTIDE SEQUENCE</scope>
    <source>
        <strain evidence="1">R3-111a-1</strain>
    </source>
</reference>
<reference evidence="3" key="1">
    <citation type="submission" date="2010-07" db="EMBL/GenBank/DDBJ databases">
        <title>The genome sequence of Gaeumannomyces graminis var. tritici strain R3-111a-1.</title>
        <authorList>
            <consortium name="The Broad Institute Genome Sequencing Platform"/>
            <person name="Ma L.-J."/>
            <person name="Dead R."/>
            <person name="Young S."/>
            <person name="Zeng Q."/>
            <person name="Koehrsen M."/>
            <person name="Alvarado L."/>
            <person name="Berlin A."/>
            <person name="Chapman S.B."/>
            <person name="Chen Z."/>
            <person name="Freedman E."/>
            <person name="Gellesch M."/>
            <person name="Goldberg J."/>
            <person name="Griggs A."/>
            <person name="Gujja S."/>
            <person name="Heilman E.R."/>
            <person name="Heiman D."/>
            <person name="Hepburn T."/>
            <person name="Howarth C."/>
            <person name="Jen D."/>
            <person name="Larson L."/>
            <person name="Mehta T."/>
            <person name="Neiman D."/>
            <person name="Pearson M."/>
            <person name="Roberts A."/>
            <person name="Saif S."/>
            <person name="Shea T."/>
            <person name="Shenoy N."/>
            <person name="Sisk P."/>
            <person name="Stolte C."/>
            <person name="Sykes S."/>
            <person name="Walk T."/>
            <person name="White J."/>
            <person name="Yandava C."/>
            <person name="Haas B."/>
            <person name="Nusbaum C."/>
            <person name="Birren B."/>
        </authorList>
    </citation>
    <scope>NUCLEOTIDE SEQUENCE [LARGE SCALE GENOMIC DNA]</scope>
    <source>
        <strain evidence="3">R3-111a-1</strain>
    </source>
</reference>
<keyword evidence="3" id="KW-1185">Reference proteome</keyword>